<accession>A0ACB9D0P0</accession>
<evidence type="ECO:0000313" key="2">
    <source>
        <dbReference type="Proteomes" id="UP001055811"/>
    </source>
</evidence>
<name>A0ACB9D0P0_CICIN</name>
<proteinExistence type="predicted"/>
<protein>
    <submittedName>
        <fullName evidence="1">Uncharacterized protein</fullName>
    </submittedName>
</protein>
<dbReference type="Proteomes" id="UP001055811">
    <property type="component" value="Linkage Group LG05"/>
</dbReference>
<comment type="caution">
    <text evidence="1">The sequence shown here is derived from an EMBL/GenBank/DDBJ whole genome shotgun (WGS) entry which is preliminary data.</text>
</comment>
<gene>
    <name evidence="1" type="ORF">L2E82_30299</name>
</gene>
<sequence length="83" mass="9604">MVMTRKDDVGSDDGDRKNNVEVDRGLEVDKKEARDRVGVTPYKYASFSNFDILVRTFSITQMVMLSCRHIKQPWQNDGMETKC</sequence>
<organism evidence="1 2">
    <name type="scientific">Cichorium intybus</name>
    <name type="common">Chicory</name>
    <dbReference type="NCBI Taxonomy" id="13427"/>
    <lineage>
        <taxon>Eukaryota</taxon>
        <taxon>Viridiplantae</taxon>
        <taxon>Streptophyta</taxon>
        <taxon>Embryophyta</taxon>
        <taxon>Tracheophyta</taxon>
        <taxon>Spermatophyta</taxon>
        <taxon>Magnoliopsida</taxon>
        <taxon>eudicotyledons</taxon>
        <taxon>Gunneridae</taxon>
        <taxon>Pentapetalae</taxon>
        <taxon>asterids</taxon>
        <taxon>campanulids</taxon>
        <taxon>Asterales</taxon>
        <taxon>Asteraceae</taxon>
        <taxon>Cichorioideae</taxon>
        <taxon>Cichorieae</taxon>
        <taxon>Cichoriinae</taxon>
        <taxon>Cichorium</taxon>
    </lineage>
</organism>
<reference evidence="1 2" key="2">
    <citation type="journal article" date="2022" name="Mol. Ecol. Resour.">
        <title>The genomes of chicory, endive, great burdock and yacon provide insights into Asteraceae paleo-polyploidization history and plant inulin production.</title>
        <authorList>
            <person name="Fan W."/>
            <person name="Wang S."/>
            <person name="Wang H."/>
            <person name="Wang A."/>
            <person name="Jiang F."/>
            <person name="Liu H."/>
            <person name="Zhao H."/>
            <person name="Xu D."/>
            <person name="Zhang Y."/>
        </authorList>
    </citation>
    <scope>NUCLEOTIDE SEQUENCE [LARGE SCALE GENOMIC DNA]</scope>
    <source>
        <strain evidence="2">cv. Punajuju</strain>
        <tissue evidence="1">Leaves</tissue>
    </source>
</reference>
<keyword evidence="2" id="KW-1185">Reference proteome</keyword>
<dbReference type="EMBL" id="CM042013">
    <property type="protein sequence ID" value="KAI3739887.1"/>
    <property type="molecule type" value="Genomic_DNA"/>
</dbReference>
<reference evidence="2" key="1">
    <citation type="journal article" date="2022" name="Mol. Ecol. Resour.">
        <title>The genomes of chicory, endive, great burdock and yacon provide insights into Asteraceae palaeo-polyploidization history and plant inulin production.</title>
        <authorList>
            <person name="Fan W."/>
            <person name="Wang S."/>
            <person name="Wang H."/>
            <person name="Wang A."/>
            <person name="Jiang F."/>
            <person name="Liu H."/>
            <person name="Zhao H."/>
            <person name="Xu D."/>
            <person name="Zhang Y."/>
        </authorList>
    </citation>
    <scope>NUCLEOTIDE SEQUENCE [LARGE SCALE GENOMIC DNA]</scope>
    <source>
        <strain evidence="2">cv. Punajuju</strain>
    </source>
</reference>
<evidence type="ECO:0000313" key="1">
    <source>
        <dbReference type="EMBL" id="KAI3739887.1"/>
    </source>
</evidence>